<dbReference type="InterPro" id="IPR007067">
    <property type="entry name" value="Tail_sheath"/>
</dbReference>
<evidence type="ECO:0000259" key="3">
    <source>
        <dbReference type="Pfam" id="PF17482"/>
    </source>
</evidence>
<organism evidence="4 5">
    <name type="scientific">Azotobacter beijerinckii</name>
    <dbReference type="NCBI Taxonomy" id="170623"/>
    <lineage>
        <taxon>Bacteria</taxon>
        <taxon>Pseudomonadati</taxon>
        <taxon>Pseudomonadota</taxon>
        <taxon>Gammaproteobacteria</taxon>
        <taxon>Pseudomonadales</taxon>
        <taxon>Pseudomonadaceae</taxon>
        <taxon>Azotobacter</taxon>
    </lineage>
</organism>
<dbReference type="EMBL" id="FNYQ01000061">
    <property type="protein sequence ID" value="SEJ21653.1"/>
    <property type="molecule type" value="Genomic_DNA"/>
</dbReference>
<dbReference type="OrthoDB" id="5442644at2"/>
<dbReference type="Proteomes" id="UP000199250">
    <property type="component" value="Unassembled WGS sequence"/>
</dbReference>
<evidence type="ECO:0000313" key="4">
    <source>
        <dbReference type="EMBL" id="SEJ21653.1"/>
    </source>
</evidence>
<dbReference type="Pfam" id="PF04984">
    <property type="entry name" value="Phage_sheath_1"/>
    <property type="match status" value="1"/>
</dbReference>
<accession>A0A1H6WXQ7</accession>
<evidence type="ECO:0000256" key="1">
    <source>
        <dbReference type="ARBA" id="ARBA00008005"/>
    </source>
</evidence>
<dbReference type="InterPro" id="IPR020287">
    <property type="entry name" value="Tail_sheath_C"/>
</dbReference>
<dbReference type="InterPro" id="IPR035089">
    <property type="entry name" value="Phage_sheath_subtilisin"/>
</dbReference>
<feature type="domain" description="Tail sheath protein C-terminal" evidence="3">
    <location>
        <begin position="378"/>
        <end position="490"/>
    </location>
</feature>
<dbReference type="AlphaFoldDB" id="A0A1H6WXQ7"/>
<reference evidence="4 5" key="1">
    <citation type="submission" date="2016-10" db="EMBL/GenBank/DDBJ databases">
        <authorList>
            <person name="de Groot N.N."/>
        </authorList>
    </citation>
    <scope>NUCLEOTIDE SEQUENCE [LARGE SCALE GENOMIC DNA]</scope>
    <source>
        <strain evidence="4 5">DSM 373</strain>
    </source>
</reference>
<evidence type="ECO:0000313" key="5">
    <source>
        <dbReference type="Proteomes" id="UP000199250"/>
    </source>
</evidence>
<proteinExistence type="inferred from homology"/>
<name>A0A1H6WXQ7_9GAMM</name>
<dbReference type="PIRSF" id="PIRSF007349">
    <property type="entry name" value="Tsp_L"/>
    <property type="match status" value="1"/>
</dbReference>
<comment type="similarity">
    <text evidence="1">Belongs to the myoviridae tail sheath protein family.</text>
</comment>
<dbReference type="RefSeq" id="WP_090733409.1">
    <property type="nucleotide sequence ID" value="NZ_FNYQ01000061.1"/>
</dbReference>
<sequence length="492" mass="51299">MTVPFSNIPANLRVPLFYAEVDNSQANSGAQTQRTLIIGQITSAGNAVAGVPVLGQGVSDAKAKGGEGSMLALMTEAYKASDAFGEVWFLPLADAGGSVAATGSIAIAGTPSETGVISLYVAGQRISLIVTASDTATNIAAALAALITGTASLPVTASATGASVTVTAKNKGLAGNEIDLRLNYMGTSGGEATPAGITVTITAMASGATNPTLDTALANLGDEPFDFIVCPYTDTASLNALKSLLSDQSGRWSYASQLYGHVFAVQRGTLSALATAGNARNNQHECILGFYDSPSPAWIWAADLAGAVAPALRADPGRPLQTLTLSTVLAPPTASRFNLGERNTLLWDGISTFTVQSDGTVALENVITTYQKNAFGSADDSYLEVETLFLLMYVLRQQRSLVTSKYARVKLAANGTRFAPGSAIVTPNIIKADLIAQYQQLEYDGYVQDAAAFAAALIVEKNSTNPNRVDVLWPGTLINQLRIFALLAQFRL</sequence>
<gene>
    <name evidence="4" type="ORF">SAMN04244572_03150</name>
</gene>
<evidence type="ECO:0000259" key="2">
    <source>
        <dbReference type="Pfam" id="PF04984"/>
    </source>
</evidence>
<feature type="domain" description="Tail sheath protein subtilisin-like" evidence="2">
    <location>
        <begin position="207"/>
        <end position="369"/>
    </location>
</feature>
<protein>
    <submittedName>
        <fullName evidence="4">Mu-like prophage tail sheath protein gpL</fullName>
    </submittedName>
</protein>
<dbReference type="Pfam" id="PF17482">
    <property type="entry name" value="Phage_sheath_1C"/>
    <property type="match status" value="1"/>
</dbReference>